<dbReference type="RefSeq" id="WP_109722196.1">
    <property type="nucleotide sequence ID" value="NZ_MSZV01000075.1"/>
</dbReference>
<dbReference type="InterPro" id="IPR001345">
    <property type="entry name" value="PG/BPGM_mutase_AS"/>
</dbReference>
<sequence length="250" mass="27905">MHKLVLIRHGQSQWNLDNRFSGWADVDLTAQGMAEAQEAGRLLRQEGYAFDVAHTSVLKRAVRTLWGVLDALDQMWLPVHTDWRLNERHYGALTGLNKAETAARYGEDQVKIWRRSYDIPPPPLERAANEALRDPRYAGLDPSMIPDTECLKDTVARVLPYWHDVLAPAIRGGQRVVVAAHGNSLRALIKYLDGISDEAIVELNVPNGVPLVYEFDAELRPLRSYYLGDADEIAAKMAAVANQGKAKQAG</sequence>
<evidence type="ECO:0000256" key="9">
    <source>
        <dbReference type="PIRSR" id="PIRSR613078-3"/>
    </source>
</evidence>
<proteinExistence type="inferred from homology"/>
<accession>A0A316IGY0</accession>
<evidence type="ECO:0000313" key="12">
    <source>
        <dbReference type="Proteomes" id="UP000245812"/>
    </source>
</evidence>
<dbReference type="GO" id="GO:0004619">
    <property type="term" value="F:phosphoglycerate mutase activity"/>
    <property type="evidence" value="ECO:0007669"/>
    <property type="project" value="UniProtKB-UniRule"/>
</dbReference>
<keyword evidence="3 6" id="KW-0312">Gluconeogenesis</keyword>
<feature type="binding site" evidence="6 8">
    <location>
        <position position="60"/>
    </location>
    <ligand>
        <name>substrate</name>
    </ligand>
</feature>
<comment type="pathway">
    <text evidence="6 10">Carbohydrate degradation; glycolysis; pyruvate from D-glyceraldehyde 3-phosphate: step 3/5.</text>
</comment>
<dbReference type="NCBIfam" id="NF010713">
    <property type="entry name" value="PRK14115.1"/>
    <property type="match status" value="1"/>
</dbReference>
<dbReference type="SMART" id="SM00855">
    <property type="entry name" value="PGAM"/>
    <property type="match status" value="1"/>
</dbReference>
<gene>
    <name evidence="6" type="primary">gpmA</name>
    <name evidence="11" type="ORF">C7456_10282</name>
</gene>
<evidence type="ECO:0000256" key="5">
    <source>
        <dbReference type="ARBA" id="ARBA00023235"/>
    </source>
</evidence>
<dbReference type="Pfam" id="PF00300">
    <property type="entry name" value="His_Phos_1"/>
    <property type="match status" value="1"/>
</dbReference>
<dbReference type="UniPathway" id="UPA00109">
    <property type="reaction ID" value="UER00186"/>
</dbReference>
<dbReference type="PANTHER" id="PTHR11931">
    <property type="entry name" value="PHOSPHOGLYCERATE MUTASE"/>
    <property type="match status" value="1"/>
</dbReference>
<keyword evidence="12" id="KW-1185">Reference proteome</keyword>
<feature type="site" description="Transition state stabilizer" evidence="6 9">
    <location>
        <position position="181"/>
    </location>
</feature>
<dbReference type="AlphaFoldDB" id="A0A316IGY0"/>
<evidence type="ECO:0000313" key="11">
    <source>
        <dbReference type="EMBL" id="PWK92349.1"/>
    </source>
</evidence>
<name>A0A316IGY0_9GAMM</name>
<dbReference type="OrthoDB" id="9781415at2"/>
<protein>
    <recommendedName>
        <fullName evidence="6 10">2,3-bisphosphoglycerate-dependent phosphoglycerate mutase</fullName>
        <shortName evidence="6">BPG-dependent PGAM</shortName>
        <shortName evidence="6">PGAM</shortName>
        <shortName evidence="6">Phosphoglyceromutase</shortName>
        <shortName evidence="6">dPGM</shortName>
        <ecNumber evidence="6 10">5.4.2.11</ecNumber>
    </recommendedName>
</protein>
<evidence type="ECO:0000256" key="7">
    <source>
        <dbReference type="PIRSR" id="PIRSR613078-1"/>
    </source>
</evidence>
<evidence type="ECO:0000256" key="8">
    <source>
        <dbReference type="PIRSR" id="PIRSR613078-2"/>
    </source>
</evidence>
<feature type="binding site" evidence="6 8">
    <location>
        <begin position="21"/>
        <end position="22"/>
    </location>
    <ligand>
        <name>substrate</name>
    </ligand>
</feature>
<dbReference type="HAMAP" id="MF_01039">
    <property type="entry name" value="PGAM_GpmA"/>
    <property type="match status" value="1"/>
</dbReference>
<evidence type="ECO:0000256" key="4">
    <source>
        <dbReference type="ARBA" id="ARBA00023152"/>
    </source>
</evidence>
<evidence type="ECO:0000256" key="2">
    <source>
        <dbReference type="ARBA" id="ARBA00006717"/>
    </source>
</evidence>
<dbReference type="InterPro" id="IPR013078">
    <property type="entry name" value="His_Pase_superF_clade-1"/>
</dbReference>
<feature type="binding site" evidence="6 8">
    <location>
        <begin position="8"/>
        <end position="15"/>
    </location>
    <ligand>
        <name>substrate</name>
    </ligand>
</feature>
<comment type="caution">
    <text evidence="11">The sequence shown here is derived from an EMBL/GenBank/DDBJ whole genome shotgun (WGS) entry which is preliminary data.</text>
</comment>
<comment type="catalytic activity">
    <reaction evidence="1 6 10">
        <text>(2R)-2-phosphoglycerate = (2R)-3-phosphoglycerate</text>
        <dbReference type="Rhea" id="RHEA:15901"/>
        <dbReference type="ChEBI" id="CHEBI:58272"/>
        <dbReference type="ChEBI" id="CHEBI:58289"/>
        <dbReference type="EC" id="5.4.2.11"/>
    </reaction>
</comment>
<comment type="similarity">
    <text evidence="2 6">Belongs to the phosphoglycerate mutase family. BPG-dependent PGAM subfamily.</text>
</comment>
<dbReference type="CDD" id="cd07067">
    <property type="entry name" value="HP_PGM_like"/>
    <property type="match status" value="1"/>
</dbReference>
<comment type="function">
    <text evidence="6 10">Catalyzes the interconversion of 2-phosphoglycerate and 3-phosphoglycerate.</text>
</comment>
<keyword evidence="5 6" id="KW-0413">Isomerase</keyword>
<dbReference type="EC" id="5.4.2.11" evidence="6 10"/>
<feature type="binding site" evidence="6 8">
    <location>
        <position position="98"/>
    </location>
    <ligand>
        <name>substrate</name>
    </ligand>
</feature>
<comment type="subunit">
    <text evidence="6">Homodimer.</text>
</comment>
<feature type="binding site" evidence="6 8">
    <location>
        <begin position="182"/>
        <end position="183"/>
    </location>
    <ligand>
        <name>substrate</name>
    </ligand>
</feature>
<dbReference type="GO" id="GO:0006096">
    <property type="term" value="P:glycolytic process"/>
    <property type="evidence" value="ECO:0007669"/>
    <property type="project" value="UniProtKB-UniRule"/>
</dbReference>
<reference evidence="11 12" key="1">
    <citation type="submission" date="2018-05" db="EMBL/GenBank/DDBJ databases">
        <title>Genomic Encyclopedia of Type Strains, Phase IV (KMG-IV): sequencing the most valuable type-strain genomes for metagenomic binning, comparative biology and taxonomic classification.</title>
        <authorList>
            <person name="Goeker M."/>
        </authorList>
    </citation>
    <scope>NUCLEOTIDE SEQUENCE [LARGE SCALE GENOMIC DNA]</scope>
    <source>
        <strain evidence="11 12">DSM 14263</strain>
    </source>
</reference>
<dbReference type="EMBL" id="QGHC01000002">
    <property type="protein sequence ID" value="PWK92349.1"/>
    <property type="molecule type" value="Genomic_DNA"/>
</dbReference>
<dbReference type="InterPro" id="IPR005952">
    <property type="entry name" value="Phosphogly_mut1"/>
</dbReference>
<dbReference type="PIRSF" id="PIRSF000709">
    <property type="entry name" value="6PFK_2-Ptase"/>
    <property type="match status" value="1"/>
</dbReference>
<organism evidence="11 12">
    <name type="scientific">Fulvimonas soli</name>
    <dbReference type="NCBI Taxonomy" id="155197"/>
    <lineage>
        <taxon>Bacteria</taxon>
        <taxon>Pseudomonadati</taxon>
        <taxon>Pseudomonadota</taxon>
        <taxon>Gammaproteobacteria</taxon>
        <taxon>Lysobacterales</taxon>
        <taxon>Rhodanobacteraceae</taxon>
        <taxon>Fulvimonas</taxon>
    </lineage>
</organism>
<feature type="binding site" evidence="6 8">
    <location>
        <begin position="114"/>
        <end position="115"/>
    </location>
    <ligand>
        <name>substrate</name>
    </ligand>
</feature>
<evidence type="ECO:0000256" key="1">
    <source>
        <dbReference type="ARBA" id="ARBA00000380"/>
    </source>
</evidence>
<dbReference type="NCBIfam" id="TIGR01258">
    <property type="entry name" value="pgm_1"/>
    <property type="match status" value="1"/>
</dbReference>
<feature type="active site" description="Proton donor/acceptor" evidence="6 7">
    <location>
        <position position="87"/>
    </location>
</feature>
<dbReference type="SUPFAM" id="SSF53254">
    <property type="entry name" value="Phosphoglycerate mutase-like"/>
    <property type="match status" value="1"/>
</dbReference>
<evidence type="ECO:0000256" key="6">
    <source>
        <dbReference type="HAMAP-Rule" id="MF_01039"/>
    </source>
</evidence>
<dbReference type="GO" id="GO:0006094">
    <property type="term" value="P:gluconeogenesis"/>
    <property type="evidence" value="ECO:0007669"/>
    <property type="project" value="UniProtKB-UniRule"/>
</dbReference>
<evidence type="ECO:0000256" key="10">
    <source>
        <dbReference type="RuleBase" id="RU004512"/>
    </source>
</evidence>
<dbReference type="PROSITE" id="PS00175">
    <property type="entry name" value="PG_MUTASE"/>
    <property type="match status" value="1"/>
</dbReference>
<dbReference type="InterPro" id="IPR029033">
    <property type="entry name" value="His_PPase_superfam"/>
</dbReference>
<dbReference type="FunFam" id="3.40.50.1240:FF:000003">
    <property type="entry name" value="2,3-bisphosphoglycerate-dependent phosphoglycerate mutase"/>
    <property type="match status" value="1"/>
</dbReference>
<feature type="active site" description="Tele-phosphohistidine intermediate" evidence="6 7">
    <location>
        <position position="9"/>
    </location>
</feature>
<feature type="binding site" evidence="6 8">
    <location>
        <begin position="87"/>
        <end position="90"/>
    </location>
    <ligand>
        <name>substrate</name>
    </ligand>
</feature>
<evidence type="ECO:0000256" key="3">
    <source>
        <dbReference type="ARBA" id="ARBA00022432"/>
    </source>
</evidence>
<dbReference type="Proteomes" id="UP000245812">
    <property type="component" value="Unassembled WGS sequence"/>
</dbReference>
<dbReference type="Gene3D" id="3.40.50.1240">
    <property type="entry name" value="Phosphoglycerate mutase-like"/>
    <property type="match status" value="1"/>
</dbReference>
<keyword evidence="4 6" id="KW-0324">Glycolysis</keyword>